<reference evidence="1" key="1">
    <citation type="journal article" date="2019" name="Environ. Microbiol.">
        <title>Fungal ecological strategies reflected in gene transcription - a case study of two litter decomposers.</title>
        <authorList>
            <person name="Barbi F."/>
            <person name="Kohler A."/>
            <person name="Barry K."/>
            <person name="Baskaran P."/>
            <person name="Daum C."/>
            <person name="Fauchery L."/>
            <person name="Ihrmark K."/>
            <person name="Kuo A."/>
            <person name="LaButti K."/>
            <person name="Lipzen A."/>
            <person name="Morin E."/>
            <person name="Grigoriev I.V."/>
            <person name="Henrissat B."/>
            <person name="Lindahl B."/>
            <person name="Martin F."/>
        </authorList>
    </citation>
    <scope>NUCLEOTIDE SEQUENCE</scope>
    <source>
        <strain evidence="1">JB14</strain>
    </source>
</reference>
<dbReference type="Proteomes" id="UP000799118">
    <property type="component" value="Unassembled WGS sequence"/>
</dbReference>
<dbReference type="AlphaFoldDB" id="A0A6A4ICJ9"/>
<accession>A0A6A4ICJ9</accession>
<gene>
    <name evidence="1" type="ORF">BT96DRAFT_914910</name>
</gene>
<evidence type="ECO:0000313" key="2">
    <source>
        <dbReference type="Proteomes" id="UP000799118"/>
    </source>
</evidence>
<dbReference type="OrthoDB" id="2967834at2759"/>
<name>A0A6A4ICJ9_9AGAR</name>
<proteinExistence type="predicted"/>
<protein>
    <submittedName>
        <fullName evidence="1">Uncharacterized protein</fullName>
    </submittedName>
</protein>
<keyword evidence="2" id="KW-1185">Reference proteome</keyword>
<sequence>MATSTIHCSTSDASSSSGDSSIFFDHHQTLDVSRDYPIVAEDQDPEYSSYDEFCMVLRGRTENDFEGDNGEHKPKKFSYVTNWRRRLDQADLTILVPPSPLFHSFDSPSSPVASVDPSRLCVTSSPHCEIEEPHAIIEMPTFNPEIYADLDEASASEFESSSSLPDPLPEVYIPKAARFKKVSSAIRWLPTRIKYSILSQTTHRK</sequence>
<dbReference type="EMBL" id="ML769398">
    <property type="protein sequence ID" value="KAE9407018.1"/>
    <property type="molecule type" value="Genomic_DNA"/>
</dbReference>
<organism evidence="1 2">
    <name type="scientific">Gymnopus androsaceus JB14</name>
    <dbReference type="NCBI Taxonomy" id="1447944"/>
    <lineage>
        <taxon>Eukaryota</taxon>
        <taxon>Fungi</taxon>
        <taxon>Dikarya</taxon>
        <taxon>Basidiomycota</taxon>
        <taxon>Agaricomycotina</taxon>
        <taxon>Agaricomycetes</taxon>
        <taxon>Agaricomycetidae</taxon>
        <taxon>Agaricales</taxon>
        <taxon>Marasmiineae</taxon>
        <taxon>Omphalotaceae</taxon>
        <taxon>Gymnopus</taxon>
    </lineage>
</organism>
<evidence type="ECO:0000313" key="1">
    <source>
        <dbReference type="EMBL" id="KAE9407018.1"/>
    </source>
</evidence>